<name>A0ACB8CUL1_DERSI</name>
<evidence type="ECO:0000313" key="1">
    <source>
        <dbReference type="EMBL" id="KAH7952860.1"/>
    </source>
</evidence>
<dbReference type="EMBL" id="CM023473">
    <property type="protein sequence ID" value="KAH7952860.1"/>
    <property type="molecule type" value="Genomic_DNA"/>
</dbReference>
<gene>
    <name evidence="1" type="ORF">HPB49_001898</name>
</gene>
<protein>
    <submittedName>
        <fullName evidence="1">Uncharacterized protein</fullName>
    </submittedName>
</protein>
<organism evidence="1 2">
    <name type="scientific">Dermacentor silvarum</name>
    <name type="common">Tick</name>
    <dbReference type="NCBI Taxonomy" id="543639"/>
    <lineage>
        <taxon>Eukaryota</taxon>
        <taxon>Metazoa</taxon>
        <taxon>Ecdysozoa</taxon>
        <taxon>Arthropoda</taxon>
        <taxon>Chelicerata</taxon>
        <taxon>Arachnida</taxon>
        <taxon>Acari</taxon>
        <taxon>Parasitiformes</taxon>
        <taxon>Ixodida</taxon>
        <taxon>Ixodoidea</taxon>
        <taxon>Ixodidae</taxon>
        <taxon>Rhipicephalinae</taxon>
        <taxon>Dermacentor</taxon>
    </lineage>
</organism>
<sequence>MWMLSALRKVDQYTEGAMTDDARIQDPEYPAQLFKSVVGTDTKAVGHRIVYRAVASGPWPPVGRKTLVLLTRQLYQDVVNEVTLEQFEGICAALSKLSITFAEHSEYGRMTADGLKSAVVPAGDVVSRRLEADIMERYQHDTDGTIGFDDFVRAWTAIEITKEFFEMAEQAEDGRAAVTWSRYFSFMLSKSTDFIDY</sequence>
<accession>A0ACB8CUL1</accession>
<dbReference type="Proteomes" id="UP000821865">
    <property type="component" value="Chromosome 4"/>
</dbReference>
<reference evidence="1" key="1">
    <citation type="submission" date="2020-05" db="EMBL/GenBank/DDBJ databases">
        <title>Large-scale comparative analyses of tick genomes elucidate their genetic diversity and vector capacities.</title>
        <authorList>
            <person name="Jia N."/>
            <person name="Wang J."/>
            <person name="Shi W."/>
            <person name="Du L."/>
            <person name="Sun Y."/>
            <person name="Zhan W."/>
            <person name="Jiang J."/>
            <person name="Wang Q."/>
            <person name="Zhang B."/>
            <person name="Ji P."/>
            <person name="Sakyi L.B."/>
            <person name="Cui X."/>
            <person name="Yuan T."/>
            <person name="Jiang B."/>
            <person name="Yang W."/>
            <person name="Lam T.T.-Y."/>
            <person name="Chang Q."/>
            <person name="Ding S."/>
            <person name="Wang X."/>
            <person name="Zhu J."/>
            <person name="Ruan X."/>
            <person name="Zhao L."/>
            <person name="Wei J."/>
            <person name="Que T."/>
            <person name="Du C."/>
            <person name="Cheng J."/>
            <person name="Dai P."/>
            <person name="Han X."/>
            <person name="Huang E."/>
            <person name="Gao Y."/>
            <person name="Liu J."/>
            <person name="Shao H."/>
            <person name="Ye R."/>
            <person name="Li L."/>
            <person name="Wei W."/>
            <person name="Wang X."/>
            <person name="Wang C."/>
            <person name="Yang T."/>
            <person name="Huo Q."/>
            <person name="Li W."/>
            <person name="Guo W."/>
            <person name="Chen H."/>
            <person name="Zhou L."/>
            <person name="Ni X."/>
            <person name="Tian J."/>
            <person name="Zhou Y."/>
            <person name="Sheng Y."/>
            <person name="Liu T."/>
            <person name="Pan Y."/>
            <person name="Xia L."/>
            <person name="Li J."/>
            <person name="Zhao F."/>
            <person name="Cao W."/>
        </authorList>
    </citation>
    <scope>NUCLEOTIDE SEQUENCE</scope>
    <source>
        <strain evidence="1">Dsil-2018</strain>
    </source>
</reference>
<keyword evidence="2" id="KW-1185">Reference proteome</keyword>
<comment type="caution">
    <text evidence="1">The sequence shown here is derived from an EMBL/GenBank/DDBJ whole genome shotgun (WGS) entry which is preliminary data.</text>
</comment>
<proteinExistence type="predicted"/>
<evidence type="ECO:0000313" key="2">
    <source>
        <dbReference type="Proteomes" id="UP000821865"/>
    </source>
</evidence>